<dbReference type="Pfam" id="PF00664">
    <property type="entry name" value="ABC_membrane"/>
    <property type="match status" value="1"/>
</dbReference>
<dbReference type="InterPro" id="IPR003439">
    <property type="entry name" value="ABC_transporter-like_ATP-bd"/>
</dbReference>
<dbReference type="SUPFAM" id="SSF52540">
    <property type="entry name" value="P-loop containing nucleoside triphosphate hydrolases"/>
    <property type="match status" value="1"/>
</dbReference>
<dbReference type="PROSITE" id="PS50929">
    <property type="entry name" value="ABC_TM1F"/>
    <property type="match status" value="1"/>
</dbReference>
<feature type="transmembrane region" description="Helical" evidence="7">
    <location>
        <begin position="161"/>
        <end position="183"/>
    </location>
</feature>
<evidence type="ECO:0000256" key="1">
    <source>
        <dbReference type="ARBA" id="ARBA00004651"/>
    </source>
</evidence>
<dbReference type="SMART" id="SM00382">
    <property type="entry name" value="AAA"/>
    <property type="match status" value="1"/>
</dbReference>
<dbReference type="InterPro" id="IPR039421">
    <property type="entry name" value="Type_1_exporter"/>
</dbReference>
<dbReference type="PROSITE" id="PS50893">
    <property type="entry name" value="ABC_TRANSPORTER_2"/>
    <property type="match status" value="1"/>
</dbReference>
<keyword evidence="11" id="KW-1185">Reference proteome</keyword>
<keyword evidence="6 7" id="KW-0472">Membrane</keyword>
<dbReference type="InterPro" id="IPR011527">
    <property type="entry name" value="ABC1_TM_dom"/>
</dbReference>
<evidence type="ECO:0000256" key="2">
    <source>
        <dbReference type="ARBA" id="ARBA00022692"/>
    </source>
</evidence>
<dbReference type="InterPro" id="IPR017871">
    <property type="entry name" value="ABC_transporter-like_CS"/>
</dbReference>
<dbReference type="PANTHER" id="PTHR43394:SF1">
    <property type="entry name" value="ATP-BINDING CASSETTE SUB-FAMILY B MEMBER 10, MITOCHONDRIAL"/>
    <property type="match status" value="1"/>
</dbReference>
<comment type="caution">
    <text evidence="10">The sequence shown here is derived from an EMBL/GenBank/DDBJ whole genome shotgun (WGS) entry which is preliminary data.</text>
</comment>
<dbReference type="InterPro" id="IPR036640">
    <property type="entry name" value="ABC1_TM_sf"/>
</dbReference>
<dbReference type="Pfam" id="PF00005">
    <property type="entry name" value="ABC_tran"/>
    <property type="match status" value="1"/>
</dbReference>
<dbReference type="CDD" id="cd18541">
    <property type="entry name" value="ABC_6TM_TmrB_like"/>
    <property type="match status" value="1"/>
</dbReference>
<feature type="domain" description="ABC transmembrane type-1" evidence="9">
    <location>
        <begin position="19"/>
        <end position="304"/>
    </location>
</feature>
<evidence type="ECO:0000259" key="8">
    <source>
        <dbReference type="PROSITE" id="PS50893"/>
    </source>
</evidence>
<dbReference type="InterPro" id="IPR027417">
    <property type="entry name" value="P-loop_NTPase"/>
</dbReference>
<feature type="transmembrane region" description="Helical" evidence="7">
    <location>
        <begin position="58"/>
        <end position="79"/>
    </location>
</feature>
<reference evidence="10 11" key="1">
    <citation type="submission" date="2016-10" db="EMBL/GenBank/DDBJ databases">
        <authorList>
            <person name="Varghese N."/>
            <person name="Submissions S."/>
        </authorList>
    </citation>
    <scope>NUCLEOTIDE SEQUENCE [LARGE SCALE GENOMIC DNA]</scope>
    <source>
        <strain evidence="10 11">CGMCC 1.10941</strain>
    </source>
</reference>
<evidence type="ECO:0000256" key="5">
    <source>
        <dbReference type="ARBA" id="ARBA00022989"/>
    </source>
</evidence>
<evidence type="ECO:0000313" key="11">
    <source>
        <dbReference type="Proteomes" id="UP000199242"/>
    </source>
</evidence>
<keyword evidence="5 7" id="KW-1133">Transmembrane helix</keyword>
<organism evidence="10 11">
    <name type="scientific">Chryseobacterium taihuense</name>
    <dbReference type="NCBI Taxonomy" id="1141221"/>
    <lineage>
        <taxon>Bacteria</taxon>
        <taxon>Pseudomonadati</taxon>
        <taxon>Bacteroidota</taxon>
        <taxon>Flavobacteriia</taxon>
        <taxon>Flavobacteriales</taxon>
        <taxon>Weeksellaceae</taxon>
        <taxon>Chryseobacterium group</taxon>
        <taxon>Chryseobacterium</taxon>
    </lineage>
</organism>
<protein>
    <submittedName>
        <fullName evidence="10">ATP-binding cassette, subfamily B</fullName>
    </submittedName>
</protein>
<dbReference type="GO" id="GO:0005524">
    <property type="term" value="F:ATP binding"/>
    <property type="evidence" value="ECO:0007669"/>
    <property type="project" value="UniProtKB-KW"/>
</dbReference>
<keyword evidence="3" id="KW-0547">Nucleotide-binding</keyword>
<feature type="domain" description="ABC transporter" evidence="8">
    <location>
        <begin position="336"/>
        <end position="553"/>
    </location>
</feature>
<feature type="transmembrane region" description="Helical" evidence="7">
    <location>
        <begin position="243"/>
        <end position="269"/>
    </location>
</feature>
<evidence type="ECO:0000256" key="6">
    <source>
        <dbReference type="ARBA" id="ARBA00023136"/>
    </source>
</evidence>
<dbReference type="Proteomes" id="UP000199242">
    <property type="component" value="Unassembled WGS sequence"/>
</dbReference>
<evidence type="ECO:0000256" key="3">
    <source>
        <dbReference type="ARBA" id="ARBA00022741"/>
    </source>
</evidence>
<feature type="transmembrane region" description="Helical" evidence="7">
    <location>
        <begin position="137"/>
        <end position="155"/>
    </location>
</feature>
<dbReference type="SUPFAM" id="SSF90123">
    <property type="entry name" value="ABC transporter transmembrane region"/>
    <property type="match status" value="1"/>
</dbReference>
<accession>A0ABY0QUN7</accession>
<dbReference type="PANTHER" id="PTHR43394">
    <property type="entry name" value="ATP-DEPENDENT PERMEASE MDL1, MITOCHONDRIAL"/>
    <property type="match status" value="1"/>
</dbReference>
<evidence type="ECO:0000256" key="7">
    <source>
        <dbReference type="SAM" id="Phobius"/>
    </source>
</evidence>
<gene>
    <name evidence="10" type="ORF">SAMN05216273_10929</name>
</gene>
<proteinExistence type="predicted"/>
<sequence length="553" mass="62931">MKALKTLNPYFWKHKILLFWGLLFIIASNFFNIYKVQFVGKSVDALAQQGNLGFNKQVLIYVAIIVGCSLLTGFFTFMMRQTIIVASRRIEYELKNKIYRHYQDLSLTDYKKTTIGDLMNRLSEDVVAVRMYLGPGVMYVVNLLVLLLITSVYMIKTDVSMTLWTLLPLPVLSYVIFKVSSIINKKSKVMQKSQSAISTFVQDSFSGIRVVKYFAKEKYIEKNYGIKVNDYQNKALDLAKTEAYFFTIILFVIGLLNVVVIFIGGQKYIQGELSVGKIADFFMYINILIWPFSMVGWVTSINQRAEASMQRINEFLDKQSEIYNKNFEEYEIKGNIEFRNVSYVYPNTGIKALDNLSFKIEAGKSLAIMGKTGSGKSTIALLLCRLIDPTEGEILVDGKNLKDHNLTNYRKFIGYIPQESYLFSDTIEHNIGFSIDNPSHEKVVEYAKIADVDKNIIEFKDQYKTLVGERGVMLSGGQKQRICIARALIKKPNIIIFDDSLSALDTETEQNILENIDSKISNATSIIITHRESSAQRADKILNLSDIDDSVTA</sequence>
<feature type="transmembrane region" description="Helical" evidence="7">
    <location>
        <begin position="16"/>
        <end position="34"/>
    </location>
</feature>
<feature type="transmembrane region" description="Helical" evidence="7">
    <location>
        <begin position="281"/>
        <end position="301"/>
    </location>
</feature>
<dbReference type="InterPro" id="IPR003593">
    <property type="entry name" value="AAA+_ATPase"/>
</dbReference>
<dbReference type="EMBL" id="FNHD01000009">
    <property type="protein sequence ID" value="SDL93801.1"/>
    <property type="molecule type" value="Genomic_DNA"/>
</dbReference>
<dbReference type="Gene3D" id="1.20.1560.10">
    <property type="entry name" value="ABC transporter type 1, transmembrane domain"/>
    <property type="match status" value="1"/>
</dbReference>
<evidence type="ECO:0000313" key="10">
    <source>
        <dbReference type="EMBL" id="SDL93801.1"/>
    </source>
</evidence>
<comment type="subcellular location">
    <subcellularLocation>
        <location evidence="1">Cell membrane</location>
        <topology evidence="1">Multi-pass membrane protein</topology>
    </subcellularLocation>
</comment>
<evidence type="ECO:0000259" key="9">
    <source>
        <dbReference type="PROSITE" id="PS50929"/>
    </source>
</evidence>
<keyword evidence="4 10" id="KW-0067">ATP-binding</keyword>
<evidence type="ECO:0000256" key="4">
    <source>
        <dbReference type="ARBA" id="ARBA00022840"/>
    </source>
</evidence>
<dbReference type="PROSITE" id="PS00211">
    <property type="entry name" value="ABC_TRANSPORTER_1"/>
    <property type="match status" value="1"/>
</dbReference>
<keyword evidence="2 7" id="KW-0812">Transmembrane</keyword>
<dbReference type="Gene3D" id="3.40.50.300">
    <property type="entry name" value="P-loop containing nucleotide triphosphate hydrolases"/>
    <property type="match status" value="1"/>
</dbReference>
<dbReference type="RefSeq" id="WP_089744033.1">
    <property type="nucleotide sequence ID" value="NZ_FNHD01000009.1"/>
</dbReference>
<name>A0ABY0QUN7_9FLAO</name>